<keyword evidence="5 8" id="KW-0687">Ribonucleoprotein</keyword>
<evidence type="ECO:0000256" key="7">
    <source>
        <dbReference type="ARBA" id="ARBA00035366"/>
    </source>
</evidence>
<comment type="similarity">
    <text evidence="1 8">Belongs to the universal ribosomal protein uL23 family.</text>
</comment>
<dbReference type="InterPro" id="IPR001014">
    <property type="entry name" value="Ribosomal_uL23_CS"/>
</dbReference>
<dbReference type="GeneID" id="38575414"/>
<dbReference type="SUPFAM" id="SSF54189">
    <property type="entry name" value="Ribosomal proteins S24e, L23 and L15e"/>
    <property type="match status" value="1"/>
</dbReference>
<protein>
    <recommendedName>
        <fullName evidence="6">Large ribosomal subunit protein uL23c</fullName>
    </recommendedName>
    <alternativeName>
        <fullName evidence="7">50S ribosomal protein L23, chloroplastic</fullName>
    </alternativeName>
</protein>
<dbReference type="HAMAP" id="MF_01369_B">
    <property type="entry name" value="Ribosomal_uL23_B"/>
    <property type="match status" value="1"/>
</dbReference>
<dbReference type="NCBIfam" id="NF004368">
    <property type="entry name" value="PRK05738.3-4"/>
    <property type="match status" value="1"/>
</dbReference>
<sequence length="100" mass="11755">MDEFKQIENLQIIKNPVITEKSYRLLEERQYTFDVDPRANKQQIKQAIESLFSVKVDAVNTYHKPKKKRRVAKFVGNRVHYKRAIVTLNANSSITLFSDN</sequence>
<dbReference type="NCBIfam" id="NF004363">
    <property type="entry name" value="PRK05738.2-4"/>
    <property type="match status" value="1"/>
</dbReference>
<keyword evidence="3" id="KW-0694">RNA-binding</keyword>
<dbReference type="AlphaFoldDB" id="A0A3G1IVT7"/>
<evidence type="ECO:0000313" key="9">
    <source>
        <dbReference type="EMBL" id="ASQ40049.1"/>
    </source>
</evidence>
<proteinExistence type="inferred from homology"/>
<dbReference type="GO" id="GO:0019843">
    <property type="term" value="F:rRNA binding"/>
    <property type="evidence" value="ECO:0007669"/>
    <property type="project" value="UniProtKB-KW"/>
</dbReference>
<dbReference type="PANTHER" id="PTHR11620">
    <property type="entry name" value="60S RIBOSOMAL PROTEIN L23A"/>
    <property type="match status" value="1"/>
</dbReference>
<geneLocation type="plastid" evidence="9"/>
<keyword evidence="2" id="KW-0699">rRNA-binding</keyword>
<dbReference type="GO" id="GO:0006412">
    <property type="term" value="P:translation"/>
    <property type="evidence" value="ECO:0007669"/>
    <property type="project" value="InterPro"/>
</dbReference>
<evidence type="ECO:0000256" key="2">
    <source>
        <dbReference type="ARBA" id="ARBA00022730"/>
    </source>
</evidence>
<dbReference type="InterPro" id="IPR012678">
    <property type="entry name" value="Ribosomal_uL23/eL15/eS24_sf"/>
</dbReference>
<name>A0A3G1IVT7_9EUKA</name>
<accession>A0A3G1IVT7</accession>
<dbReference type="GO" id="GO:0003735">
    <property type="term" value="F:structural constituent of ribosome"/>
    <property type="evidence" value="ECO:0007669"/>
    <property type="project" value="InterPro"/>
</dbReference>
<dbReference type="GO" id="GO:0005840">
    <property type="term" value="C:ribosome"/>
    <property type="evidence" value="ECO:0007669"/>
    <property type="project" value="UniProtKB-KW"/>
</dbReference>
<evidence type="ECO:0000256" key="3">
    <source>
        <dbReference type="ARBA" id="ARBA00022884"/>
    </source>
</evidence>
<evidence type="ECO:0000256" key="1">
    <source>
        <dbReference type="ARBA" id="ARBA00006700"/>
    </source>
</evidence>
<dbReference type="InterPro" id="IPR012677">
    <property type="entry name" value="Nucleotide-bd_a/b_plait_sf"/>
</dbReference>
<dbReference type="InterPro" id="IPR013025">
    <property type="entry name" value="Ribosomal_uL23-like"/>
</dbReference>
<keyword evidence="9" id="KW-0934">Plastid</keyword>
<evidence type="ECO:0000256" key="6">
    <source>
        <dbReference type="ARBA" id="ARBA00035287"/>
    </source>
</evidence>
<dbReference type="EMBL" id="MF167425">
    <property type="protein sequence ID" value="ASQ40049.1"/>
    <property type="molecule type" value="Genomic_DNA"/>
</dbReference>
<dbReference type="Gene3D" id="3.30.70.330">
    <property type="match status" value="1"/>
</dbReference>
<dbReference type="PROSITE" id="PS00050">
    <property type="entry name" value="RIBOSOMAL_L23"/>
    <property type="match status" value="1"/>
</dbReference>
<dbReference type="RefSeq" id="YP_009545988.1">
    <property type="nucleotide sequence ID" value="NC_040152.1"/>
</dbReference>
<evidence type="ECO:0000256" key="4">
    <source>
        <dbReference type="ARBA" id="ARBA00022980"/>
    </source>
</evidence>
<dbReference type="GO" id="GO:1990904">
    <property type="term" value="C:ribonucleoprotein complex"/>
    <property type="evidence" value="ECO:0007669"/>
    <property type="project" value="UniProtKB-KW"/>
</dbReference>
<evidence type="ECO:0000256" key="8">
    <source>
        <dbReference type="RuleBase" id="RU003934"/>
    </source>
</evidence>
<reference evidence="9" key="1">
    <citation type="submission" date="2017-05" db="EMBL/GenBank/DDBJ databases">
        <title>Plastid comparative genomics reveals ancient divergence between Glaucophyte genera.</title>
        <authorList>
            <person name="Figueroa-Martinez F.J."/>
            <person name="Jackson C."/>
            <person name="Reyes-Prieto A."/>
        </authorList>
    </citation>
    <scope>NUCLEOTIDE SEQUENCE</scope>
    <source>
        <strain evidence="9">SAG 229-2</strain>
    </source>
</reference>
<gene>
    <name evidence="9" type="primary">rpl23</name>
</gene>
<keyword evidence="4 8" id="KW-0689">Ribosomal protein</keyword>
<organism evidence="9">
    <name type="scientific">Glaucocystis incrassata</name>
    <dbReference type="NCBI Taxonomy" id="1789788"/>
    <lineage>
        <taxon>Eukaryota</taxon>
        <taxon>Glaucocystophyceae</taxon>
        <taxon>Glaucocystales</taxon>
        <taxon>Glaucocystaceae</taxon>
        <taxon>Glaucocystis</taxon>
    </lineage>
</organism>
<evidence type="ECO:0000256" key="5">
    <source>
        <dbReference type="ARBA" id="ARBA00023274"/>
    </source>
</evidence>
<dbReference type="Pfam" id="PF00276">
    <property type="entry name" value="Ribosomal_L23"/>
    <property type="match status" value="1"/>
</dbReference>
<dbReference type="FunFam" id="3.30.70.330:FF:000001">
    <property type="entry name" value="50S ribosomal protein L23"/>
    <property type="match status" value="1"/>
</dbReference>